<protein>
    <submittedName>
        <fullName evidence="2">Uncharacterized protein</fullName>
    </submittedName>
</protein>
<gene>
    <name evidence="2" type="ORF">g.11464</name>
</gene>
<sequence length="288" mass="31687">HPPPQPPLSPAALPPCHDPLALDDWDWLDQVPITPVVEELEQLASSLFAEAHRSQEAESSEESLVGSPTKSLEPCWPCLAGEAKSSTTTTIKAKVTNSEKKTSISQKKRIPLTLEKLDLQKAQSSNGQSLETPVVSVEMSPLENTQSSAVNKIKVCTPNDKSKELQTKQESVNSNKDQHPLPPENLDLMHVGEEVIFIGDEMDCVVMEEVVETTEYLGSPSPCTVPSVVVTEVVNDTVTDDIVEFSEDLLMPPDVMEETSSDHGYESYDSPISEPDHLVNLFPELEFW</sequence>
<name>A0A1B6JP09_9HEMI</name>
<feature type="region of interest" description="Disordered" evidence="1">
    <location>
        <begin position="50"/>
        <end position="70"/>
    </location>
</feature>
<evidence type="ECO:0000256" key="1">
    <source>
        <dbReference type="SAM" id="MobiDB-lite"/>
    </source>
</evidence>
<dbReference type="EMBL" id="GECU01006801">
    <property type="protein sequence ID" value="JAT00906.1"/>
    <property type="molecule type" value="Transcribed_RNA"/>
</dbReference>
<evidence type="ECO:0000313" key="2">
    <source>
        <dbReference type="EMBL" id="JAT00906.1"/>
    </source>
</evidence>
<feature type="region of interest" description="Disordered" evidence="1">
    <location>
        <begin position="158"/>
        <end position="183"/>
    </location>
</feature>
<organism evidence="2">
    <name type="scientific">Homalodisca liturata</name>
    <dbReference type="NCBI Taxonomy" id="320908"/>
    <lineage>
        <taxon>Eukaryota</taxon>
        <taxon>Metazoa</taxon>
        <taxon>Ecdysozoa</taxon>
        <taxon>Arthropoda</taxon>
        <taxon>Hexapoda</taxon>
        <taxon>Insecta</taxon>
        <taxon>Pterygota</taxon>
        <taxon>Neoptera</taxon>
        <taxon>Paraneoptera</taxon>
        <taxon>Hemiptera</taxon>
        <taxon>Auchenorrhyncha</taxon>
        <taxon>Membracoidea</taxon>
        <taxon>Cicadellidae</taxon>
        <taxon>Cicadellinae</taxon>
        <taxon>Proconiini</taxon>
        <taxon>Homalodisca</taxon>
    </lineage>
</organism>
<accession>A0A1B6JP09</accession>
<feature type="non-terminal residue" evidence="2">
    <location>
        <position position="1"/>
    </location>
</feature>
<proteinExistence type="predicted"/>
<reference evidence="2" key="1">
    <citation type="submission" date="2015-11" db="EMBL/GenBank/DDBJ databases">
        <title>De novo transcriptome assembly of four potential Pierce s Disease insect vectors from Arizona vineyards.</title>
        <authorList>
            <person name="Tassone E.E."/>
        </authorList>
    </citation>
    <scope>NUCLEOTIDE SEQUENCE</scope>
</reference>
<dbReference type="AlphaFoldDB" id="A0A1B6JP09"/>